<evidence type="ECO:0000256" key="6">
    <source>
        <dbReference type="PIRSR" id="PIRSR000027-1"/>
    </source>
</evidence>
<evidence type="ECO:0000256" key="7">
    <source>
        <dbReference type="PIRSR" id="PIRSR000027-2"/>
    </source>
</evidence>
<evidence type="ECO:0000256" key="8">
    <source>
        <dbReference type="SAM" id="SignalP"/>
    </source>
</evidence>
<dbReference type="InterPro" id="IPR002321">
    <property type="entry name" value="Cyt_c_II"/>
</dbReference>
<keyword evidence="2 7" id="KW-0349">Heme</keyword>
<evidence type="ECO:0000256" key="2">
    <source>
        <dbReference type="ARBA" id="ARBA00022617"/>
    </source>
</evidence>
<evidence type="ECO:0000256" key="4">
    <source>
        <dbReference type="ARBA" id="ARBA00022982"/>
    </source>
</evidence>
<evidence type="ECO:0000256" key="5">
    <source>
        <dbReference type="ARBA" id="ARBA00023004"/>
    </source>
</evidence>
<dbReference type="PIRSF" id="PIRSF000027">
    <property type="entry name" value="Cytc_c_prime"/>
    <property type="match status" value="1"/>
</dbReference>
<dbReference type="SUPFAM" id="SSF47175">
    <property type="entry name" value="Cytochromes"/>
    <property type="match status" value="1"/>
</dbReference>
<dbReference type="AlphaFoldDB" id="A0A7W8HG51"/>
<accession>A0A7W8HG51</accession>
<organism evidence="9 10">
    <name type="scientific">Quisquiliibacterium transsilvanicum</name>
    <dbReference type="NCBI Taxonomy" id="1549638"/>
    <lineage>
        <taxon>Bacteria</taxon>
        <taxon>Pseudomonadati</taxon>
        <taxon>Pseudomonadota</taxon>
        <taxon>Betaproteobacteria</taxon>
        <taxon>Burkholderiales</taxon>
        <taxon>Burkholderiaceae</taxon>
        <taxon>Quisquiliibacterium</taxon>
    </lineage>
</organism>
<feature type="binding site" description="axial binding residue" evidence="6">
    <location>
        <position position="142"/>
    </location>
    <ligand>
        <name>heme c</name>
        <dbReference type="ChEBI" id="CHEBI:61717"/>
    </ligand>
    <ligandPart>
        <name>Fe</name>
        <dbReference type="ChEBI" id="CHEBI:18248"/>
    </ligandPart>
</feature>
<protein>
    <submittedName>
        <fullName evidence="9">Cytochrome c556</fullName>
    </submittedName>
</protein>
<keyword evidence="5 6" id="KW-0408">Iron</keyword>
<comment type="PTM">
    <text evidence="7">Binds 1 heme group per subunit.</text>
</comment>
<proteinExistence type="predicted"/>
<dbReference type="InterPro" id="IPR010980">
    <property type="entry name" value="Cyt_c/b562"/>
</dbReference>
<dbReference type="Gene3D" id="1.20.120.10">
    <property type="entry name" value="Cytochrome c/b562"/>
    <property type="match status" value="1"/>
</dbReference>
<feature type="signal peptide" evidence="8">
    <location>
        <begin position="1"/>
        <end position="24"/>
    </location>
</feature>
<dbReference type="PROSITE" id="PS51009">
    <property type="entry name" value="CYTCII"/>
    <property type="match status" value="1"/>
</dbReference>
<reference evidence="9 10" key="1">
    <citation type="submission" date="2020-08" db="EMBL/GenBank/DDBJ databases">
        <title>Genomic Encyclopedia of Type Strains, Phase IV (KMG-IV): sequencing the most valuable type-strain genomes for metagenomic binning, comparative biology and taxonomic classification.</title>
        <authorList>
            <person name="Goeker M."/>
        </authorList>
    </citation>
    <scope>NUCLEOTIDE SEQUENCE [LARGE SCALE GENOMIC DNA]</scope>
    <source>
        <strain evidence="9 10">DSM 29781</strain>
    </source>
</reference>
<keyword evidence="1" id="KW-0813">Transport</keyword>
<evidence type="ECO:0000313" key="10">
    <source>
        <dbReference type="Proteomes" id="UP000532440"/>
    </source>
</evidence>
<dbReference type="InterPro" id="IPR012127">
    <property type="entry name" value="Cyt_c_prime"/>
</dbReference>
<dbReference type="GO" id="GO:0042597">
    <property type="term" value="C:periplasmic space"/>
    <property type="evidence" value="ECO:0007669"/>
    <property type="project" value="InterPro"/>
</dbReference>
<dbReference type="EMBL" id="JACHGB010000003">
    <property type="protein sequence ID" value="MBB5271489.1"/>
    <property type="molecule type" value="Genomic_DNA"/>
</dbReference>
<keyword evidence="8" id="KW-0732">Signal</keyword>
<keyword evidence="3 6" id="KW-0479">Metal-binding</keyword>
<dbReference type="Pfam" id="PF01322">
    <property type="entry name" value="Cytochrom_C_2"/>
    <property type="match status" value="1"/>
</dbReference>
<dbReference type="GO" id="GO:0005506">
    <property type="term" value="F:iron ion binding"/>
    <property type="evidence" value="ECO:0007669"/>
    <property type="project" value="InterPro"/>
</dbReference>
<feature type="binding site" description="covalent" evidence="7">
    <location>
        <position position="138"/>
    </location>
    <ligand>
        <name>heme c</name>
        <dbReference type="ChEBI" id="CHEBI:61717"/>
    </ligand>
</feature>
<dbReference type="RefSeq" id="WP_183965916.1">
    <property type="nucleotide sequence ID" value="NZ_BAABEW010000001.1"/>
</dbReference>
<sequence>MKKKILLICAAAATAAAVSVPAQAQFAKAEDAVKYRQSAYTLMANHMGRLAAMAKGERPFDAGAAQASARLIESLGHLPWEAFPQGSTSKGLKAEPWADAADFKERADRFKGEAAKLPEAAASLESLRKQVGATGASCKNCHDKYRNI</sequence>
<dbReference type="GO" id="GO:0022900">
    <property type="term" value="P:electron transport chain"/>
    <property type="evidence" value="ECO:0007669"/>
    <property type="project" value="InterPro"/>
</dbReference>
<name>A0A7W8HG51_9BURK</name>
<feature type="chain" id="PRO_5030892479" evidence="8">
    <location>
        <begin position="25"/>
        <end position="148"/>
    </location>
</feature>
<comment type="caution">
    <text evidence="9">The sequence shown here is derived from an EMBL/GenBank/DDBJ whole genome shotgun (WGS) entry which is preliminary data.</text>
</comment>
<evidence type="ECO:0000313" key="9">
    <source>
        <dbReference type="EMBL" id="MBB5271489.1"/>
    </source>
</evidence>
<feature type="binding site" description="covalent" evidence="7">
    <location>
        <position position="141"/>
    </location>
    <ligand>
        <name>heme c</name>
        <dbReference type="ChEBI" id="CHEBI:61717"/>
    </ligand>
</feature>
<evidence type="ECO:0000256" key="1">
    <source>
        <dbReference type="ARBA" id="ARBA00022448"/>
    </source>
</evidence>
<dbReference type="GO" id="GO:0020037">
    <property type="term" value="F:heme binding"/>
    <property type="evidence" value="ECO:0007669"/>
    <property type="project" value="InterPro"/>
</dbReference>
<keyword evidence="10" id="KW-1185">Reference proteome</keyword>
<dbReference type="Proteomes" id="UP000532440">
    <property type="component" value="Unassembled WGS sequence"/>
</dbReference>
<dbReference type="GO" id="GO:0009055">
    <property type="term" value="F:electron transfer activity"/>
    <property type="evidence" value="ECO:0007669"/>
    <property type="project" value="InterPro"/>
</dbReference>
<keyword evidence="4" id="KW-0249">Electron transport</keyword>
<gene>
    <name evidence="9" type="ORF">HNQ70_001499</name>
</gene>
<evidence type="ECO:0000256" key="3">
    <source>
        <dbReference type="ARBA" id="ARBA00022723"/>
    </source>
</evidence>